<evidence type="ECO:0000259" key="9">
    <source>
        <dbReference type="PROSITE" id="PS52029"/>
    </source>
</evidence>
<evidence type="ECO:0000313" key="10">
    <source>
        <dbReference type="EMBL" id="MBB5034887.1"/>
    </source>
</evidence>
<keyword evidence="11" id="KW-1185">Reference proteome</keyword>
<evidence type="ECO:0000256" key="7">
    <source>
        <dbReference type="PROSITE-ProRule" id="PRU01373"/>
    </source>
</evidence>
<reference evidence="10 11" key="1">
    <citation type="submission" date="2020-08" db="EMBL/GenBank/DDBJ databases">
        <title>Genomic Encyclopedia of Type Strains, Phase IV (KMG-IV): sequencing the most valuable type-strain genomes for metagenomic binning, comparative biology and taxonomic classification.</title>
        <authorList>
            <person name="Goeker M."/>
        </authorList>
    </citation>
    <scope>NUCLEOTIDE SEQUENCE [LARGE SCALE GENOMIC DNA]</scope>
    <source>
        <strain evidence="10 11">DSM 12252</strain>
    </source>
</reference>
<dbReference type="CDD" id="cd16913">
    <property type="entry name" value="YkuD_like"/>
    <property type="match status" value="1"/>
</dbReference>
<dbReference type="GO" id="GO:0071972">
    <property type="term" value="F:peptidoglycan L,D-transpeptidase activity"/>
    <property type="evidence" value="ECO:0007669"/>
    <property type="project" value="TreeGrafter"/>
</dbReference>
<feature type="active site" description="Nucleophile" evidence="7">
    <location>
        <position position="208"/>
    </location>
</feature>
<sequence>MTSRRAIKLIFLLLACLLLTSHASAATIDAITFAAEPGKLFLPANEALDELKWPVARDDKGRISLLNEMEVKAGTLRILPDGTELVSTELLAQAGAQVTPPDEDGSVKVGGLFRGFVLKAGAQRVVVSLKRQVLQGWQGDRLVMQTHISSGRNGRTPAGEFHAGPFRTAMHYSSLFQNAPMPWSVQINGNIFIHGFTSVPDYPASHGCIRVPLTNGNPAKFFYEWVLSGTPVSVTKD</sequence>
<keyword evidence="8" id="KW-0732">Signal</keyword>
<gene>
    <name evidence="10" type="ORF">HNQ65_004495</name>
</gene>
<name>A0A7W7YF54_9BACT</name>
<keyword evidence="6 7" id="KW-0961">Cell wall biogenesis/degradation</keyword>
<evidence type="ECO:0000256" key="3">
    <source>
        <dbReference type="ARBA" id="ARBA00022679"/>
    </source>
</evidence>
<dbReference type="RefSeq" id="WP_184343125.1">
    <property type="nucleotide sequence ID" value="NZ_JACHIG010000012.1"/>
</dbReference>
<dbReference type="UniPathway" id="UPA00219"/>
<feature type="signal peptide" evidence="8">
    <location>
        <begin position="1"/>
        <end position="25"/>
    </location>
</feature>
<keyword evidence="4 7" id="KW-0133">Cell shape</keyword>
<keyword evidence="3" id="KW-0808">Transferase</keyword>
<dbReference type="Gene3D" id="2.40.440.10">
    <property type="entry name" value="L,D-transpeptidase catalytic domain-like"/>
    <property type="match status" value="1"/>
</dbReference>
<evidence type="ECO:0000313" key="11">
    <source>
        <dbReference type="Proteomes" id="UP000590740"/>
    </source>
</evidence>
<protein>
    <submittedName>
        <fullName evidence="10">Lipoprotein-anchoring transpeptidase ErfK/SrfK</fullName>
    </submittedName>
</protein>
<accession>A0A7W7YF54</accession>
<evidence type="ECO:0000256" key="6">
    <source>
        <dbReference type="ARBA" id="ARBA00023316"/>
    </source>
</evidence>
<proteinExistence type="inferred from homology"/>
<organism evidence="10 11">
    <name type="scientific">Prosthecobacter vanneervenii</name>
    <dbReference type="NCBI Taxonomy" id="48466"/>
    <lineage>
        <taxon>Bacteria</taxon>
        <taxon>Pseudomonadati</taxon>
        <taxon>Verrucomicrobiota</taxon>
        <taxon>Verrucomicrobiia</taxon>
        <taxon>Verrucomicrobiales</taxon>
        <taxon>Verrucomicrobiaceae</taxon>
        <taxon>Prosthecobacter</taxon>
    </lineage>
</organism>
<dbReference type="GO" id="GO:0018104">
    <property type="term" value="P:peptidoglycan-protein cross-linking"/>
    <property type="evidence" value="ECO:0007669"/>
    <property type="project" value="TreeGrafter"/>
</dbReference>
<comment type="similarity">
    <text evidence="2">Belongs to the YkuD family.</text>
</comment>
<dbReference type="GO" id="GO:0071555">
    <property type="term" value="P:cell wall organization"/>
    <property type="evidence" value="ECO:0007669"/>
    <property type="project" value="UniProtKB-UniRule"/>
</dbReference>
<dbReference type="PANTHER" id="PTHR30582">
    <property type="entry name" value="L,D-TRANSPEPTIDASE"/>
    <property type="match status" value="1"/>
</dbReference>
<dbReference type="AlphaFoldDB" id="A0A7W7YF54"/>
<dbReference type="GO" id="GO:0016740">
    <property type="term" value="F:transferase activity"/>
    <property type="evidence" value="ECO:0007669"/>
    <property type="project" value="UniProtKB-KW"/>
</dbReference>
<dbReference type="EMBL" id="JACHIG010000012">
    <property type="protein sequence ID" value="MBB5034887.1"/>
    <property type="molecule type" value="Genomic_DNA"/>
</dbReference>
<dbReference type="GO" id="GO:0005576">
    <property type="term" value="C:extracellular region"/>
    <property type="evidence" value="ECO:0007669"/>
    <property type="project" value="TreeGrafter"/>
</dbReference>
<evidence type="ECO:0000256" key="1">
    <source>
        <dbReference type="ARBA" id="ARBA00004752"/>
    </source>
</evidence>
<dbReference type="InterPro" id="IPR050979">
    <property type="entry name" value="LD-transpeptidase"/>
</dbReference>
<keyword evidence="5 7" id="KW-0573">Peptidoglycan synthesis</keyword>
<evidence type="ECO:0000256" key="8">
    <source>
        <dbReference type="SAM" id="SignalP"/>
    </source>
</evidence>
<comment type="pathway">
    <text evidence="1 7">Cell wall biogenesis; peptidoglycan biosynthesis.</text>
</comment>
<dbReference type="Proteomes" id="UP000590740">
    <property type="component" value="Unassembled WGS sequence"/>
</dbReference>
<dbReference type="InterPro" id="IPR005490">
    <property type="entry name" value="LD_TPept_cat_dom"/>
</dbReference>
<feature type="active site" description="Proton donor/acceptor" evidence="7">
    <location>
        <position position="194"/>
    </location>
</feature>
<feature type="domain" description="L,D-TPase catalytic" evidence="9">
    <location>
        <begin position="123"/>
        <end position="235"/>
    </location>
</feature>
<dbReference type="SUPFAM" id="SSF141523">
    <property type="entry name" value="L,D-transpeptidase catalytic domain-like"/>
    <property type="match status" value="1"/>
</dbReference>
<dbReference type="Pfam" id="PF03734">
    <property type="entry name" value="YkuD"/>
    <property type="match status" value="1"/>
</dbReference>
<evidence type="ECO:0000256" key="2">
    <source>
        <dbReference type="ARBA" id="ARBA00005992"/>
    </source>
</evidence>
<dbReference type="GO" id="GO:0008360">
    <property type="term" value="P:regulation of cell shape"/>
    <property type="evidence" value="ECO:0007669"/>
    <property type="project" value="UniProtKB-UniRule"/>
</dbReference>
<feature type="chain" id="PRO_5030909623" evidence="8">
    <location>
        <begin position="26"/>
        <end position="237"/>
    </location>
</feature>
<keyword evidence="10" id="KW-0449">Lipoprotein</keyword>
<dbReference type="InterPro" id="IPR038063">
    <property type="entry name" value="Transpep_catalytic_dom"/>
</dbReference>
<dbReference type="PANTHER" id="PTHR30582:SF2">
    <property type="entry name" value="L,D-TRANSPEPTIDASE YCIB-RELATED"/>
    <property type="match status" value="1"/>
</dbReference>
<dbReference type="PROSITE" id="PS52029">
    <property type="entry name" value="LD_TPASE"/>
    <property type="match status" value="1"/>
</dbReference>
<comment type="caution">
    <text evidence="10">The sequence shown here is derived from an EMBL/GenBank/DDBJ whole genome shotgun (WGS) entry which is preliminary data.</text>
</comment>
<evidence type="ECO:0000256" key="5">
    <source>
        <dbReference type="ARBA" id="ARBA00022984"/>
    </source>
</evidence>
<evidence type="ECO:0000256" key="4">
    <source>
        <dbReference type="ARBA" id="ARBA00022960"/>
    </source>
</evidence>